<evidence type="ECO:0000313" key="2">
    <source>
        <dbReference type="EMBL" id="EFY84192.1"/>
    </source>
</evidence>
<dbReference type="eggNOG" id="ENOG502RMS8">
    <property type="taxonomic scope" value="Eukaryota"/>
</dbReference>
<accession>E9EIR6</accession>
<dbReference type="InParanoid" id="E9EIR6"/>
<protein>
    <submittedName>
        <fullName evidence="2">Uncharacterized protein</fullName>
    </submittedName>
</protein>
<sequence length="454" mass="51937">MTPDEIITAANARISQQEHEIARLKGNVKSLATALNDVGSLFEAQTKGRYQATQEVECLRGQVSFLERYIAFIDEKYSAITREATAHFQHQLAAANWSTYQWSQDAASYSLATRALQEKLAAKSKEENASEKEIQEMLDKYTAMQATVLKTEMEKENAERDLQETERQLAKANKATQDLMRDHEEVTSKLLSQNKFLDAQKRKKTREAAQAREQVTRERNVAEQQLKETEEMIKKSRKLEKRLAEKVKKQEKLRHECDTIFNEAKAIRQSRLLQIKRRKAIQAYTESQGSSGKLGIGREDECLHQGRRRFKHGTETRLKELSLAKAKEQDKLLAQVRGASSRRTAEVVKLLDGSKHRVEKYIFDKVWDLLKNIDSQEKREIAFKTIVTFLGLVLEDVDAIIQDGGEIKVLIAELTELFSEAATPSTERFAKAFIEFSQQSVEGLQPEDKQKATE</sequence>
<dbReference type="OMA" id="HNAFANF"/>
<feature type="coiled-coil region" evidence="1">
    <location>
        <begin position="120"/>
        <end position="256"/>
    </location>
</feature>
<keyword evidence="3" id="KW-1185">Reference proteome</keyword>
<gene>
    <name evidence="2" type="ORF">MAC_09764</name>
</gene>
<dbReference type="OrthoDB" id="10345672at2759"/>
<reference evidence="2 3" key="1">
    <citation type="journal article" date="2011" name="PLoS Genet.">
        <title>Genome sequencing and comparative transcriptomics of the model entomopathogenic fungi Metarhizium anisopliae and M. acridum.</title>
        <authorList>
            <person name="Gao Q."/>
            <person name="Jin K."/>
            <person name="Ying S.H."/>
            <person name="Zhang Y."/>
            <person name="Xiao G."/>
            <person name="Shang Y."/>
            <person name="Duan Z."/>
            <person name="Hu X."/>
            <person name="Xie X.Q."/>
            <person name="Zhou G."/>
            <person name="Peng G."/>
            <person name="Luo Z."/>
            <person name="Huang W."/>
            <person name="Wang B."/>
            <person name="Fang W."/>
            <person name="Wang S."/>
            <person name="Zhong Y."/>
            <person name="Ma L.J."/>
            <person name="St Leger R.J."/>
            <person name="Zhao G.P."/>
            <person name="Pei Y."/>
            <person name="Feng M.G."/>
            <person name="Xia Y."/>
            <person name="Wang C."/>
        </authorList>
    </citation>
    <scope>NUCLEOTIDE SEQUENCE [LARGE SCALE GENOMIC DNA]</scope>
    <source>
        <strain evidence="2 3">CQMa 102</strain>
    </source>
</reference>
<dbReference type="AlphaFoldDB" id="E9EIR6"/>
<dbReference type="Proteomes" id="UP000002499">
    <property type="component" value="Unassembled WGS sequence"/>
</dbReference>
<organism evidence="3">
    <name type="scientific">Metarhizium acridum (strain CQMa 102)</name>
    <dbReference type="NCBI Taxonomy" id="655827"/>
    <lineage>
        <taxon>Eukaryota</taxon>
        <taxon>Fungi</taxon>
        <taxon>Dikarya</taxon>
        <taxon>Ascomycota</taxon>
        <taxon>Pezizomycotina</taxon>
        <taxon>Sordariomycetes</taxon>
        <taxon>Hypocreomycetidae</taxon>
        <taxon>Hypocreales</taxon>
        <taxon>Clavicipitaceae</taxon>
        <taxon>Metarhizium</taxon>
    </lineage>
</organism>
<evidence type="ECO:0000256" key="1">
    <source>
        <dbReference type="SAM" id="Coils"/>
    </source>
</evidence>
<name>E9EIR6_METAQ</name>
<proteinExistence type="predicted"/>
<feature type="coiled-coil region" evidence="1">
    <location>
        <begin position="7"/>
        <end position="34"/>
    </location>
</feature>
<evidence type="ECO:0000313" key="3">
    <source>
        <dbReference type="Proteomes" id="UP000002499"/>
    </source>
</evidence>
<keyword evidence="1" id="KW-0175">Coiled coil</keyword>
<dbReference type="HOGENOM" id="CLU_044739_0_0_1"/>
<dbReference type="EMBL" id="GL698654">
    <property type="protein sequence ID" value="EFY84192.1"/>
    <property type="molecule type" value="Genomic_DNA"/>
</dbReference>